<keyword evidence="3" id="KW-1185">Reference proteome</keyword>
<feature type="compositionally biased region" description="Basic and acidic residues" evidence="1">
    <location>
        <begin position="185"/>
        <end position="202"/>
    </location>
</feature>
<dbReference type="Proteomes" id="UP000308197">
    <property type="component" value="Unassembled WGS sequence"/>
</dbReference>
<organism evidence="2 3">
    <name type="scientific">Polyporus arcularius HHB13444</name>
    <dbReference type="NCBI Taxonomy" id="1314778"/>
    <lineage>
        <taxon>Eukaryota</taxon>
        <taxon>Fungi</taxon>
        <taxon>Dikarya</taxon>
        <taxon>Basidiomycota</taxon>
        <taxon>Agaricomycotina</taxon>
        <taxon>Agaricomycetes</taxon>
        <taxon>Polyporales</taxon>
        <taxon>Polyporaceae</taxon>
        <taxon>Polyporus</taxon>
    </lineage>
</organism>
<proteinExistence type="predicted"/>
<gene>
    <name evidence="2" type="ORF">K466DRAFT_281364</name>
</gene>
<dbReference type="EMBL" id="ML211437">
    <property type="protein sequence ID" value="TFK82929.1"/>
    <property type="molecule type" value="Genomic_DNA"/>
</dbReference>
<name>A0A5C3P1P1_9APHY</name>
<feature type="compositionally biased region" description="Basic and acidic residues" evidence="1">
    <location>
        <begin position="116"/>
        <end position="134"/>
    </location>
</feature>
<feature type="compositionally biased region" description="Low complexity" evidence="1">
    <location>
        <begin position="155"/>
        <end position="174"/>
    </location>
</feature>
<feature type="region of interest" description="Disordered" evidence="1">
    <location>
        <begin position="51"/>
        <end position="87"/>
    </location>
</feature>
<dbReference type="AlphaFoldDB" id="A0A5C3P1P1"/>
<feature type="compositionally biased region" description="Basic and acidic residues" evidence="1">
    <location>
        <begin position="227"/>
        <end position="239"/>
    </location>
</feature>
<reference evidence="2 3" key="1">
    <citation type="journal article" date="2019" name="Nat. Ecol. Evol.">
        <title>Megaphylogeny resolves global patterns of mushroom evolution.</title>
        <authorList>
            <person name="Varga T."/>
            <person name="Krizsan K."/>
            <person name="Foldi C."/>
            <person name="Dima B."/>
            <person name="Sanchez-Garcia M."/>
            <person name="Sanchez-Ramirez S."/>
            <person name="Szollosi G.J."/>
            <person name="Szarkandi J.G."/>
            <person name="Papp V."/>
            <person name="Albert L."/>
            <person name="Andreopoulos W."/>
            <person name="Angelini C."/>
            <person name="Antonin V."/>
            <person name="Barry K.W."/>
            <person name="Bougher N.L."/>
            <person name="Buchanan P."/>
            <person name="Buyck B."/>
            <person name="Bense V."/>
            <person name="Catcheside P."/>
            <person name="Chovatia M."/>
            <person name="Cooper J."/>
            <person name="Damon W."/>
            <person name="Desjardin D."/>
            <person name="Finy P."/>
            <person name="Geml J."/>
            <person name="Haridas S."/>
            <person name="Hughes K."/>
            <person name="Justo A."/>
            <person name="Karasinski D."/>
            <person name="Kautmanova I."/>
            <person name="Kiss B."/>
            <person name="Kocsube S."/>
            <person name="Kotiranta H."/>
            <person name="LaButti K.M."/>
            <person name="Lechner B.E."/>
            <person name="Liimatainen K."/>
            <person name="Lipzen A."/>
            <person name="Lukacs Z."/>
            <person name="Mihaltcheva S."/>
            <person name="Morgado L.N."/>
            <person name="Niskanen T."/>
            <person name="Noordeloos M.E."/>
            <person name="Ohm R.A."/>
            <person name="Ortiz-Santana B."/>
            <person name="Ovrebo C."/>
            <person name="Racz N."/>
            <person name="Riley R."/>
            <person name="Savchenko A."/>
            <person name="Shiryaev A."/>
            <person name="Soop K."/>
            <person name="Spirin V."/>
            <person name="Szebenyi C."/>
            <person name="Tomsovsky M."/>
            <person name="Tulloss R.E."/>
            <person name="Uehling J."/>
            <person name="Grigoriev I.V."/>
            <person name="Vagvolgyi C."/>
            <person name="Papp T."/>
            <person name="Martin F.M."/>
            <person name="Miettinen O."/>
            <person name="Hibbett D.S."/>
            <person name="Nagy L.G."/>
        </authorList>
    </citation>
    <scope>NUCLEOTIDE SEQUENCE [LARGE SCALE GENOMIC DNA]</scope>
    <source>
        <strain evidence="2 3">HHB13444</strain>
    </source>
</reference>
<accession>A0A5C3P1P1</accession>
<evidence type="ECO:0000313" key="2">
    <source>
        <dbReference type="EMBL" id="TFK82929.1"/>
    </source>
</evidence>
<protein>
    <submittedName>
        <fullName evidence="2">Uncharacterized protein</fullName>
    </submittedName>
</protein>
<sequence>MAGSSPSRRRHVFLPVAVVFYRRMGAAGGTTYAFPRAYSCCKRAYPSQRGLSDYGGNIRGGPRRPQLRSDDPELQSNKEEEDDSGRFWTAKSEWTTMLLQAPARNEQIEPSARAHRREDSAARSTSRKAERMRLEGVLSAVRGTTRESSWERTQSSPPRARGPAASRPRKASAATYGARRRRSGWRREEAEERVRSRTEARARVRGSRARPGDSVRSAGCSMGRKVRASEQHERRHADARWQQAT</sequence>
<evidence type="ECO:0000313" key="3">
    <source>
        <dbReference type="Proteomes" id="UP000308197"/>
    </source>
</evidence>
<evidence type="ECO:0000256" key="1">
    <source>
        <dbReference type="SAM" id="MobiDB-lite"/>
    </source>
</evidence>
<feature type="region of interest" description="Disordered" evidence="1">
    <location>
        <begin position="102"/>
        <end position="245"/>
    </location>
</feature>
<dbReference type="InParanoid" id="A0A5C3P1P1"/>